<dbReference type="Gene3D" id="1.10.3480.10">
    <property type="entry name" value="TorD-like"/>
    <property type="match status" value="1"/>
</dbReference>
<feature type="region of interest" description="Disordered" evidence="2">
    <location>
        <begin position="200"/>
        <end position="221"/>
    </location>
</feature>
<keyword evidence="1" id="KW-0534">Nitrate assimilation</keyword>
<dbReference type="SUPFAM" id="SSF89155">
    <property type="entry name" value="TorD-like"/>
    <property type="match status" value="1"/>
</dbReference>
<proteinExistence type="predicted"/>
<comment type="caution">
    <text evidence="3">The sequence shown here is derived from an EMBL/GenBank/DDBJ whole genome shotgun (WGS) entry which is preliminary data.</text>
</comment>
<evidence type="ECO:0000313" key="4">
    <source>
        <dbReference type="Proteomes" id="UP001595840"/>
    </source>
</evidence>
<name>A0ABV8V766_9GAMM</name>
<dbReference type="Proteomes" id="UP001595840">
    <property type="component" value="Unassembled WGS sequence"/>
</dbReference>
<protein>
    <submittedName>
        <fullName evidence="3">Nitrate reductase molybdenum cofactor assembly chaperone</fullName>
    </submittedName>
</protein>
<dbReference type="PANTHER" id="PTHR43680">
    <property type="entry name" value="NITRATE REDUCTASE MOLYBDENUM COFACTOR ASSEMBLY CHAPERONE"/>
    <property type="match status" value="1"/>
</dbReference>
<dbReference type="InterPro" id="IPR020945">
    <property type="entry name" value="DMSO/NO3_reduct_chaperone"/>
</dbReference>
<dbReference type="NCBIfam" id="TIGR00684">
    <property type="entry name" value="narJ"/>
    <property type="match status" value="1"/>
</dbReference>
<evidence type="ECO:0000256" key="2">
    <source>
        <dbReference type="SAM" id="MobiDB-lite"/>
    </source>
</evidence>
<organism evidence="3 4">
    <name type="scientific">Simiduia curdlanivorans</name>
    <dbReference type="NCBI Taxonomy" id="1492769"/>
    <lineage>
        <taxon>Bacteria</taxon>
        <taxon>Pseudomonadati</taxon>
        <taxon>Pseudomonadota</taxon>
        <taxon>Gammaproteobacteria</taxon>
        <taxon>Cellvibrionales</taxon>
        <taxon>Cellvibrionaceae</taxon>
        <taxon>Simiduia</taxon>
    </lineage>
</organism>
<dbReference type="InterPro" id="IPR003765">
    <property type="entry name" value="NO3_reductase_chaperone_NarJ"/>
</dbReference>
<dbReference type="InterPro" id="IPR036411">
    <property type="entry name" value="TorD-like_sf"/>
</dbReference>
<sequence length="247" mass="28382">MEILRILSRLLDYPTADIGNYQAEVLGLIESAPMQDKLRQKVMQFVKDRTAMDLLDWQAEYDGMFERGRSLGLWLFEHVHGESRDRGQAMVDLVGLYRQAGLEISQHELPDYIPLFLEFLATQGDDNAKGWIVDMEHILALLQVRLEKRESDYAVLFEALLDIAHSKVNLKEVRERIASEKRDDTKAAIDKEWEEEEVTFGAESLEKSCDSAARRPSESQRRDLDVPLNWVGFNDATEKPASALERN</sequence>
<evidence type="ECO:0000256" key="1">
    <source>
        <dbReference type="ARBA" id="ARBA00023063"/>
    </source>
</evidence>
<evidence type="ECO:0000313" key="3">
    <source>
        <dbReference type="EMBL" id="MFC4363724.1"/>
    </source>
</evidence>
<dbReference type="RefSeq" id="WP_290261703.1">
    <property type="nucleotide sequence ID" value="NZ_JAUFQG010000004.1"/>
</dbReference>
<gene>
    <name evidence="3" type="primary">narJ</name>
    <name evidence="3" type="ORF">ACFOX3_15520</name>
</gene>
<dbReference type="PANTHER" id="PTHR43680:SF2">
    <property type="entry name" value="NITRATE REDUCTASE MOLYBDENUM COFACTOR ASSEMBLY CHAPERONE NARJ"/>
    <property type="match status" value="1"/>
</dbReference>
<reference evidence="4" key="1">
    <citation type="journal article" date="2019" name="Int. J. Syst. Evol. Microbiol.">
        <title>The Global Catalogue of Microorganisms (GCM) 10K type strain sequencing project: providing services to taxonomists for standard genome sequencing and annotation.</title>
        <authorList>
            <consortium name="The Broad Institute Genomics Platform"/>
            <consortium name="The Broad Institute Genome Sequencing Center for Infectious Disease"/>
            <person name="Wu L."/>
            <person name="Ma J."/>
        </authorList>
    </citation>
    <scope>NUCLEOTIDE SEQUENCE [LARGE SCALE GENOMIC DNA]</scope>
    <source>
        <strain evidence="4">CECT 8570</strain>
    </source>
</reference>
<feature type="compositionally biased region" description="Basic and acidic residues" evidence="2">
    <location>
        <begin position="204"/>
        <end position="221"/>
    </location>
</feature>
<dbReference type="EMBL" id="JBHSCX010000020">
    <property type="protein sequence ID" value="MFC4363724.1"/>
    <property type="molecule type" value="Genomic_DNA"/>
</dbReference>
<keyword evidence="4" id="KW-1185">Reference proteome</keyword>
<dbReference type="Pfam" id="PF02613">
    <property type="entry name" value="Nitrate_red_del"/>
    <property type="match status" value="1"/>
</dbReference>
<accession>A0ABV8V766</accession>